<protein>
    <submittedName>
        <fullName evidence="1">Uncharacterized protein</fullName>
    </submittedName>
</protein>
<reference evidence="1" key="1">
    <citation type="submission" date="2020-11" db="EMBL/GenBank/DDBJ databases">
        <title>Adaptations for nitrogen fixation in a non-lichenized fungal sporocarp promotes dispersal by wood-feeding termites.</title>
        <authorList>
            <consortium name="DOE Joint Genome Institute"/>
            <person name="Koch R.A."/>
            <person name="Yoon G."/>
            <person name="Arayal U."/>
            <person name="Lail K."/>
            <person name="Amirebrahimi M."/>
            <person name="Labutti K."/>
            <person name="Lipzen A."/>
            <person name="Riley R."/>
            <person name="Barry K."/>
            <person name="Henrissat B."/>
            <person name="Grigoriev I.V."/>
            <person name="Herr J.R."/>
            <person name="Aime M.C."/>
        </authorList>
    </citation>
    <scope>NUCLEOTIDE SEQUENCE</scope>
    <source>
        <strain evidence="1">MCA 3950</strain>
    </source>
</reference>
<dbReference type="AlphaFoldDB" id="A0A9P7VU36"/>
<evidence type="ECO:0000313" key="1">
    <source>
        <dbReference type="EMBL" id="KAG7447418.1"/>
    </source>
</evidence>
<comment type="caution">
    <text evidence="1">The sequence shown here is derived from an EMBL/GenBank/DDBJ whole genome shotgun (WGS) entry which is preliminary data.</text>
</comment>
<name>A0A9P7VU36_9AGAR</name>
<sequence length="249" mass="28497">MVCGHILLSKELPTYLAHFSPNTALHIPRELHGTDDPSMMCPSRTIFQQERARTISLRRHQTRPISYLVTFARLDNTDHKSRMLRPWTSTKPSLIFSGTTRKLLVRLYMASSLMSTRSLHLVSCGLKKFQSCGIMSTRSVIASLSRHVYMYRNRKEIAIDLPPILVEHSRVVRTYSYWIRTQLSCRLASLNQRDSTGVGVGMQRLNGSRQAWMQRGRVELASSTQNRDDSFTNPCTVEVAHPPCRSYLT</sequence>
<dbReference type="GeneID" id="66104642"/>
<accession>A0A9P7VU36</accession>
<dbReference type="EMBL" id="MU250532">
    <property type="protein sequence ID" value="KAG7447418.1"/>
    <property type="molecule type" value="Genomic_DNA"/>
</dbReference>
<dbReference type="Proteomes" id="UP000812287">
    <property type="component" value="Unassembled WGS sequence"/>
</dbReference>
<evidence type="ECO:0000313" key="2">
    <source>
        <dbReference type="Proteomes" id="UP000812287"/>
    </source>
</evidence>
<organism evidence="1 2">
    <name type="scientific">Guyanagaster necrorhizus</name>
    <dbReference type="NCBI Taxonomy" id="856835"/>
    <lineage>
        <taxon>Eukaryota</taxon>
        <taxon>Fungi</taxon>
        <taxon>Dikarya</taxon>
        <taxon>Basidiomycota</taxon>
        <taxon>Agaricomycotina</taxon>
        <taxon>Agaricomycetes</taxon>
        <taxon>Agaricomycetidae</taxon>
        <taxon>Agaricales</taxon>
        <taxon>Marasmiineae</taxon>
        <taxon>Physalacriaceae</taxon>
        <taxon>Guyanagaster</taxon>
    </lineage>
</organism>
<proteinExistence type="predicted"/>
<keyword evidence="2" id="KW-1185">Reference proteome</keyword>
<dbReference type="RefSeq" id="XP_043040918.1">
    <property type="nucleotide sequence ID" value="XM_043182345.1"/>
</dbReference>
<gene>
    <name evidence="1" type="ORF">BT62DRAFT_81277</name>
</gene>